<reference evidence="8" key="1">
    <citation type="submission" date="2021-01" db="EMBL/GenBank/DDBJ databases">
        <authorList>
            <person name="Corre E."/>
            <person name="Pelletier E."/>
            <person name="Niang G."/>
            <person name="Scheremetjew M."/>
            <person name="Finn R."/>
            <person name="Kale V."/>
            <person name="Holt S."/>
            <person name="Cochrane G."/>
            <person name="Meng A."/>
            <person name="Brown T."/>
            <person name="Cohen L."/>
        </authorList>
    </citation>
    <scope>NUCLEOTIDE SEQUENCE</scope>
    <source>
        <strain evidence="8">379</strain>
    </source>
</reference>
<protein>
    <recommendedName>
        <fullName evidence="7">BART domain-containing protein</fullName>
    </recommendedName>
</protein>
<organism evidence="8">
    <name type="scientific">Emiliania huxleyi</name>
    <name type="common">Coccolithophore</name>
    <name type="synonym">Pontosphaera huxleyi</name>
    <dbReference type="NCBI Taxonomy" id="2903"/>
    <lineage>
        <taxon>Eukaryota</taxon>
        <taxon>Haptista</taxon>
        <taxon>Haptophyta</taxon>
        <taxon>Prymnesiophyceae</taxon>
        <taxon>Isochrysidales</taxon>
        <taxon>Noelaerhabdaceae</taxon>
        <taxon>Emiliania</taxon>
    </lineage>
</organism>
<comment type="subcellular location">
    <subcellularLocation>
        <location evidence="1">Cell projection</location>
        <location evidence="1">Cilium</location>
    </subcellularLocation>
    <subcellularLocation>
        <location evidence="2">Cytoplasm</location>
    </subcellularLocation>
</comment>
<dbReference type="EMBL" id="HBIR01046591">
    <property type="protein sequence ID" value="CAE0580869.1"/>
    <property type="molecule type" value="Transcribed_RNA"/>
</dbReference>
<dbReference type="Pfam" id="PF11527">
    <property type="entry name" value="ARL2_Bind_BART"/>
    <property type="match status" value="1"/>
</dbReference>
<name>A0A7S3TEM9_EMIHU</name>
<dbReference type="AlphaFoldDB" id="A0A7S3TEM9"/>
<evidence type="ECO:0000256" key="3">
    <source>
        <dbReference type="ARBA" id="ARBA00022490"/>
    </source>
</evidence>
<feature type="compositionally biased region" description="Basic and acidic residues" evidence="6">
    <location>
        <begin position="158"/>
        <end position="169"/>
    </location>
</feature>
<evidence type="ECO:0000256" key="2">
    <source>
        <dbReference type="ARBA" id="ARBA00004496"/>
    </source>
</evidence>
<proteinExistence type="predicted"/>
<feature type="region of interest" description="Disordered" evidence="6">
    <location>
        <begin position="286"/>
        <end position="319"/>
    </location>
</feature>
<feature type="compositionally biased region" description="Pro residues" evidence="6">
    <location>
        <begin position="10"/>
        <end position="21"/>
    </location>
</feature>
<evidence type="ECO:0000256" key="4">
    <source>
        <dbReference type="ARBA" id="ARBA00023069"/>
    </source>
</evidence>
<sequence length="336" mass="35722">MGAASSSRSYPPPLADPPPTDALPAVLERIASSSARELEAFLRLSAPSFADEGEQSHECAVVHRSYCAFVEHLLADALDEVRIDRDSFVRLLSDAADRGLAEAEMILGFASAADDYLQFRRLALCVQSTPEAASHEKAEMLRAHLWGLPNRLRGSVTSDKEAQCTRDHPTVTTGAPEGIALAAGGAPAREGPMIETAAGKERTANEAGAAEPQKPEPEAAPPAGALPNQPLQVPPGSKPSQSLQPHASFMTVQSLRHSGEWRQAEEPSLQLSQRYAAAIRSLESAVCRPSASSAEPEPDLNSGWSEAPKKSGPGKLWLPEGRAIDPAVLRRALLEA</sequence>
<evidence type="ECO:0000313" key="8">
    <source>
        <dbReference type="EMBL" id="CAE0580869.1"/>
    </source>
</evidence>
<accession>A0A7S3TEM9</accession>
<feature type="region of interest" description="Disordered" evidence="6">
    <location>
        <begin position="201"/>
        <end position="245"/>
    </location>
</feature>
<feature type="domain" description="BART" evidence="7">
    <location>
        <begin position="38"/>
        <end position="122"/>
    </location>
</feature>
<keyword evidence="4" id="KW-0969">Cilium</keyword>
<feature type="region of interest" description="Disordered" evidence="6">
    <location>
        <begin position="1"/>
        <end position="22"/>
    </location>
</feature>
<keyword evidence="5" id="KW-0966">Cell projection</keyword>
<gene>
    <name evidence="8" type="ORF">EHUX00137_LOCUS36392</name>
</gene>
<evidence type="ECO:0000256" key="6">
    <source>
        <dbReference type="SAM" id="MobiDB-lite"/>
    </source>
</evidence>
<dbReference type="Gene3D" id="1.20.1520.10">
    <property type="entry name" value="ADP-ribosylation factor-like 2-binding protein, domain"/>
    <property type="match status" value="1"/>
</dbReference>
<feature type="region of interest" description="Disordered" evidence="6">
    <location>
        <begin position="156"/>
        <end position="178"/>
    </location>
</feature>
<dbReference type="GO" id="GO:0005929">
    <property type="term" value="C:cilium"/>
    <property type="evidence" value="ECO:0007669"/>
    <property type="project" value="UniProtKB-SubCell"/>
</dbReference>
<dbReference type="GO" id="GO:0005737">
    <property type="term" value="C:cytoplasm"/>
    <property type="evidence" value="ECO:0007669"/>
    <property type="project" value="UniProtKB-SubCell"/>
</dbReference>
<evidence type="ECO:0000259" key="7">
    <source>
        <dbReference type="Pfam" id="PF11527"/>
    </source>
</evidence>
<evidence type="ECO:0000256" key="5">
    <source>
        <dbReference type="ARBA" id="ARBA00023273"/>
    </source>
</evidence>
<dbReference type="InterPro" id="IPR023379">
    <property type="entry name" value="BART_dom"/>
</dbReference>
<evidence type="ECO:0000256" key="1">
    <source>
        <dbReference type="ARBA" id="ARBA00004138"/>
    </source>
</evidence>
<keyword evidence="3" id="KW-0963">Cytoplasm</keyword>
<dbReference type="InterPro" id="IPR042541">
    <property type="entry name" value="BART_sf"/>
</dbReference>